<evidence type="ECO:0000313" key="1">
    <source>
        <dbReference type="EMBL" id="SVD33390.1"/>
    </source>
</evidence>
<dbReference type="AlphaFoldDB" id="A0A382UGN7"/>
<organism evidence="1">
    <name type="scientific">marine metagenome</name>
    <dbReference type="NCBI Taxonomy" id="408172"/>
    <lineage>
        <taxon>unclassified sequences</taxon>
        <taxon>metagenomes</taxon>
        <taxon>ecological metagenomes</taxon>
    </lineage>
</organism>
<sequence length="34" mass="3945">MEGFWGDFTWMVSDCEEFAGVTYRRSLGKSHDLS</sequence>
<name>A0A382UGN7_9ZZZZ</name>
<gene>
    <name evidence="1" type="ORF">METZ01_LOCUS386244</name>
</gene>
<protein>
    <submittedName>
        <fullName evidence="1">Uncharacterized protein</fullName>
    </submittedName>
</protein>
<dbReference type="EMBL" id="UINC01144091">
    <property type="protein sequence ID" value="SVD33390.1"/>
    <property type="molecule type" value="Genomic_DNA"/>
</dbReference>
<proteinExistence type="predicted"/>
<accession>A0A382UGN7</accession>
<reference evidence="1" key="1">
    <citation type="submission" date="2018-05" db="EMBL/GenBank/DDBJ databases">
        <authorList>
            <person name="Lanie J.A."/>
            <person name="Ng W.-L."/>
            <person name="Kazmierczak K.M."/>
            <person name="Andrzejewski T.M."/>
            <person name="Davidsen T.M."/>
            <person name="Wayne K.J."/>
            <person name="Tettelin H."/>
            <person name="Glass J.I."/>
            <person name="Rusch D."/>
            <person name="Podicherti R."/>
            <person name="Tsui H.-C.T."/>
            <person name="Winkler M.E."/>
        </authorList>
    </citation>
    <scope>NUCLEOTIDE SEQUENCE</scope>
</reference>